<evidence type="ECO:0000256" key="1">
    <source>
        <dbReference type="SAM" id="SignalP"/>
    </source>
</evidence>
<feature type="signal peptide" evidence="1">
    <location>
        <begin position="1"/>
        <end position="31"/>
    </location>
</feature>
<evidence type="ECO:0000313" key="2">
    <source>
        <dbReference type="EMBL" id="HIT41617.1"/>
    </source>
</evidence>
<keyword evidence="1" id="KW-0732">Signal</keyword>
<feature type="non-terminal residue" evidence="2">
    <location>
        <position position="72"/>
    </location>
</feature>
<dbReference type="AlphaFoldDB" id="A0A9D1GJF8"/>
<organism evidence="2 3">
    <name type="scientific">Candidatus Caccovicinus merdipullorum</name>
    <dbReference type="NCBI Taxonomy" id="2840724"/>
    <lineage>
        <taxon>Bacteria</taxon>
        <taxon>Bacillati</taxon>
        <taxon>Bacillota</taxon>
        <taxon>Clostridia</taxon>
        <taxon>Eubacteriales</taxon>
        <taxon>Candidatus Caccovicinus</taxon>
    </lineage>
</organism>
<sequence length="72" mass="7855">MKKKRFLKKWVAGTLLAGVLSMQMFAVPAFARLEEQLTVQNGQFIRANGTAIEGALAKGVTVSKYQNRAGTI</sequence>
<name>A0A9D1GJF8_9FIRM</name>
<protein>
    <submittedName>
        <fullName evidence="2">Glycoside hydrolase</fullName>
    </submittedName>
</protein>
<reference evidence="2" key="1">
    <citation type="submission" date="2020-10" db="EMBL/GenBank/DDBJ databases">
        <authorList>
            <person name="Gilroy R."/>
        </authorList>
    </citation>
    <scope>NUCLEOTIDE SEQUENCE</scope>
    <source>
        <strain evidence="2">CHK123-3438</strain>
    </source>
</reference>
<dbReference type="Proteomes" id="UP000886860">
    <property type="component" value="Unassembled WGS sequence"/>
</dbReference>
<proteinExistence type="predicted"/>
<feature type="chain" id="PRO_5038800178" evidence="1">
    <location>
        <begin position="32"/>
        <end position="72"/>
    </location>
</feature>
<evidence type="ECO:0000313" key="3">
    <source>
        <dbReference type="Proteomes" id="UP000886860"/>
    </source>
</evidence>
<reference evidence="2" key="2">
    <citation type="journal article" date="2021" name="PeerJ">
        <title>Extensive microbial diversity within the chicken gut microbiome revealed by metagenomics and culture.</title>
        <authorList>
            <person name="Gilroy R."/>
            <person name="Ravi A."/>
            <person name="Getino M."/>
            <person name="Pursley I."/>
            <person name="Horton D.L."/>
            <person name="Alikhan N.F."/>
            <person name="Baker D."/>
            <person name="Gharbi K."/>
            <person name="Hall N."/>
            <person name="Watson M."/>
            <person name="Adriaenssens E.M."/>
            <person name="Foster-Nyarko E."/>
            <person name="Jarju S."/>
            <person name="Secka A."/>
            <person name="Antonio M."/>
            <person name="Oren A."/>
            <person name="Chaudhuri R.R."/>
            <person name="La Ragione R."/>
            <person name="Hildebrand F."/>
            <person name="Pallen M.J."/>
        </authorList>
    </citation>
    <scope>NUCLEOTIDE SEQUENCE</scope>
    <source>
        <strain evidence="2">CHK123-3438</strain>
    </source>
</reference>
<gene>
    <name evidence="2" type="ORF">IAB60_05895</name>
</gene>
<comment type="caution">
    <text evidence="2">The sequence shown here is derived from an EMBL/GenBank/DDBJ whole genome shotgun (WGS) entry which is preliminary data.</text>
</comment>
<dbReference type="EMBL" id="DVKS01000098">
    <property type="protein sequence ID" value="HIT41617.1"/>
    <property type="molecule type" value="Genomic_DNA"/>
</dbReference>
<keyword evidence="2" id="KW-0378">Hydrolase</keyword>
<dbReference type="GO" id="GO:0016787">
    <property type="term" value="F:hydrolase activity"/>
    <property type="evidence" value="ECO:0007669"/>
    <property type="project" value="UniProtKB-KW"/>
</dbReference>
<accession>A0A9D1GJF8</accession>